<feature type="region of interest" description="Disordered" evidence="1">
    <location>
        <begin position="82"/>
        <end position="127"/>
    </location>
</feature>
<feature type="compositionally biased region" description="Low complexity" evidence="1">
    <location>
        <begin position="100"/>
        <end position="127"/>
    </location>
</feature>
<dbReference type="EMBL" id="CADCVB010000120">
    <property type="protein sequence ID" value="CAA9432865.1"/>
    <property type="molecule type" value="Genomic_DNA"/>
</dbReference>
<proteinExistence type="predicted"/>
<organism evidence="2">
    <name type="scientific">uncultured Rubrobacteraceae bacterium</name>
    <dbReference type="NCBI Taxonomy" id="349277"/>
    <lineage>
        <taxon>Bacteria</taxon>
        <taxon>Bacillati</taxon>
        <taxon>Actinomycetota</taxon>
        <taxon>Rubrobacteria</taxon>
        <taxon>Rubrobacterales</taxon>
        <taxon>Rubrobacteraceae</taxon>
        <taxon>environmental samples</taxon>
    </lineage>
</organism>
<dbReference type="AlphaFoldDB" id="A0A6J4Q2J8"/>
<sequence length="127" mass="13803">MLHADTPYWGSLFDTFAGFQILFCDPADTLIALGHTIPFVWDGTLEDLPPTIDTVMERAMAAHRERRMPTALSALAALVSPEHQGRGLSSEILRDMRSQPSTACTPSSHPSAPPSRASTRSSPSRRG</sequence>
<protein>
    <submittedName>
        <fullName evidence="2">Uncharacterized protein</fullName>
    </submittedName>
</protein>
<reference evidence="2" key="1">
    <citation type="submission" date="2020-02" db="EMBL/GenBank/DDBJ databases">
        <authorList>
            <person name="Meier V. D."/>
        </authorList>
    </citation>
    <scope>NUCLEOTIDE SEQUENCE</scope>
    <source>
        <strain evidence="2">AVDCRST_MAG78</strain>
    </source>
</reference>
<gene>
    <name evidence="2" type="ORF">AVDCRST_MAG78-1818</name>
</gene>
<name>A0A6J4Q2J8_9ACTN</name>
<accession>A0A6J4Q2J8</accession>
<evidence type="ECO:0000313" key="2">
    <source>
        <dbReference type="EMBL" id="CAA9432865.1"/>
    </source>
</evidence>
<evidence type="ECO:0000256" key="1">
    <source>
        <dbReference type="SAM" id="MobiDB-lite"/>
    </source>
</evidence>